<feature type="transmembrane region" description="Helical" evidence="1">
    <location>
        <begin position="35"/>
        <end position="54"/>
    </location>
</feature>
<evidence type="ECO:0000259" key="2">
    <source>
        <dbReference type="Pfam" id="PF13807"/>
    </source>
</evidence>
<dbReference type="Pfam" id="PF13807">
    <property type="entry name" value="GNVR"/>
    <property type="match status" value="1"/>
</dbReference>
<evidence type="ECO:0000313" key="3">
    <source>
        <dbReference type="EMBL" id="MBC3792267.1"/>
    </source>
</evidence>
<feature type="transmembrane region" description="Helical" evidence="1">
    <location>
        <begin position="330"/>
        <end position="349"/>
    </location>
</feature>
<reference evidence="3 4" key="1">
    <citation type="submission" date="2019-06" db="EMBL/GenBank/DDBJ databases">
        <title>Spirosoma utsteinense sp. nov. isolated from Antarctic ice-free soils.</title>
        <authorList>
            <person name="Tahon G."/>
        </authorList>
    </citation>
    <scope>NUCLEOTIDE SEQUENCE [LARGE SCALE GENOMIC DNA]</scope>
    <source>
        <strain evidence="3 4">LMG 31447</strain>
    </source>
</reference>
<name>A0ABR6W8L9_9BACT</name>
<dbReference type="InterPro" id="IPR032807">
    <property type="entry name" value="GNVR"/>
</dbReference>
<keyword evidence="1" id="KW-1133">Transmembrane helix</keyword>
<dbReference type="PANTHER" id="PTHR32309">
    <property type="entry name" value="TYROSINE-PROTEIN KINASE"/>
    <property type="match status" value="1"/>
</dbReference>
<accession>A0ABR6W8L9</accession>
<keyword evidence="1" id="KW-0472">Membrane</keyword>
<dbReference type="RefSeq" id="WP_186738053.1">
    <property type="nucleotide sequence ID" value="NZ_VFIA01000015.1"/>
</dbReference>
<keyword evidence="1" id="KW-0812">Transmembrane</keyword>
<dbReference type="EMBL" id="VFIA01000015">
    <property type="protein sequence ID" value="MBC3792267.1"/>
    <property type="molecule type" value="Genomic_DNA"/>
</dbReference>
<feature type="domain" description="Tyrosine-protein kinase G-rich" evidence="2">
    <location>
        <begin position="278"/>
        <end position="351"/>
    </location>
</feature>
<dbReference type="PANTHER" id="PTHR32309:SF13">
    <property type="entry name" value="FERRIC ENTEROBACTIN TRANSPORT PROTEIN FEPE"/>
    <property type="match status" value="1"/>
</dbReference>
<proteinExistence type="predicted"/>
<sequence length="363" mass="40790">MNTTTAPAATRVKPLHWSDFTAEKLVRLVWQGRALLLYTIALFAGAGVGIALVIQPEFRAEGRIMPELAGGQGDLFKRLASVAGLGGIDIDDNEAADAIRPDLYPSVLQSTPFMLYLVDQSVTTGKGQRMTLGQFLAPEPDSGWSLAAWFGTDKESRNVQRKPQAGQPLHLSGWQQELVREIGERVTARLDTRSGVIGISATMPDARVAAVVAQRALDYLTRYVTNYRTEKARLDLRFYTQRLTEARRRYETAQFNVFQYNDRHKYQVVQTATMEKQRLEAELTIAQTVYTELARQFEQATIKVQERTPVFKVLEPVQIPLERVSPRRTLLVFLWMLAGCFVGVIYLLARQIDAVGRLQAMVA</sequence>
<protein>
    <recommendedName>
        <fullName evidence="2">Tyrosine-protein kinase G-rich domain-containing protein</fullName>
    </recommendedName>
</protein>
<evidence type="ECO:0000313" key="4">
    <source>
        <dbReference type="Proteomes" id="UP000700732"/>
    </source>
</evidence>
<dbReference type="InterPro" id="IPR050445">
    <property type="entry name" value="Bact_polysacc_biosynth/exp"/>
</dbReference>
<keyword evidence="4" id="KW-1185">Reference proteome</keyword>
<gene>
    <name evidence="3" type="ORF">FH603_2778</name>
</gene>
<organism evidence="3 4">
    <name type="scientific">Spirosoma utsteinense</name>
    <dbReference type="NCBI Taxonomy" id="2585773"/>
    <lineage>
        <taxon>Bacteria</taxon>
        <taxon>Pseudomonadati</taxon>
        <taxon>Bacteroidota</taxon>
        <taxon>Cytophagia</taxon>
        <taxon>Cytophagales</taxon>
        <taxon>Cytophagaceae</taxon>
        <taxon>Spirosoma</taxon>
    </lineage>
</organism>
<evidence type="ECO:0000256" key="1">
    <source>
        <dbReference type="SAM" id="Phobius"/>
    </source>
</evidence>
<comment type="caution">
    <text evidence="3">The sequence shown here is derived from an EMBL/GenBank/DDBJ whole genome shotgun (WGS) entry which is preliminary data.</text>
</comment>
<dbReference type="Proteomes" id="UP000700732">
    <property type="component" value="Unassembled WGS sequence"/>
</dbReference>